<name>A0A7J9PT28_METMI</name>
<evidence type="ECO:0008006" key="3">
    <source>
        <dbReference type="Google" id="ProtNLM"/>
    </source>
</evidence>
<dbReference type="AlphaFoldDB" id="A0A7J9PT28"/>
<dbReference type="EMBL" id="JACDUP010000002">
    <property type="protein sequence ID" value="MBA2868879.1"/>
    <property type="molecule type" value="Genomic_DNA"/>
</dbReference>
<proteinExistence type="predicted"/>
<dbReference type="RefSeq" id="WP_181508022.1">
    <property type="nucleotide sequence ID" value="NZ_JACDUP010000002.1"/>
</dbReference>
<protein>
    <recommendedName>
        <fullName evidence="3">Nucleic acid-binding protein</fullName>
    </recommendedName>
</protein>
<sequence>MDLFLDTCVIIGYHTDIDPQYPVVNGFLNANGINLDENVTTCEKVRNEVNVVKRRIRRRYKEEKKLTIEEINNKIQQIDQYLDNNVIIVDYSDYKNPVYANLYAYISDDMEIAKNKFGKSANVDDAEVLSNSVIWALEDQIGHPVFLTTDENDYNLCDEDGNCVPLISIKKCMSKLKKDFEIPFELLVLTKSGDISHSLNK</sequence>
<accession>A0A7J9PT28</accession>
<organism evidence="1 2">
    <name type="scientific">Methanococcus maripaludis</name>
    <name type="common">Methanococcus deltae</name>
    <dbReference type="NCBI Taxonomy" id="39152"/>
    <lineage>
        <taxon>Archaea</taxon>
        <taxon>Methanobacteriati</taxon>
        <taxon>Methanobacteriota</taxon>
        <taxon>Methanomada group</taxon>
        <taxon>Methanococci</taxon>
        <taxon>Methanococcales</taxon>
        <taxon>Methanococcaceae</taxon>
        <taxon>Methanococcus</taxon>
    </lineage>
</organism>
<evidence type="ECO:0000313" key="2">
    <source>
        <dbReference type="Proteomes" id="UP000571751"/>
    </source>
</evidence>
<evidence type="ECO:0000313" key="1">
    <source>
        <dbReference type="EMBL" id="MBA2868879.1"/>
    </source>
</evidence>
<reference evidence="1 2" key="1">
    <citation type="submission" date="2020-07" db="EMBL/GenBank/DDBJ databases">
        <title>Genomic Encyclopedia of Type Strains, Phase IV (KMG-V): Genome sequencing to study the core and pangenomes of soil and plant-associated prokaryotes.</title>
        <authorList>
            <person name="Whitman W."/>
        </authorList>
    </citation>
    <scope>NUCLEOTIDE SEQUENCE [LARGE SCALE GENOMIC DNA]</scope>
    <source>
        <strain evidence="1 2">C14</strain>
    </source>
</reference>
<dbReference type="Proteomes" id="UP000571751">
    <property type="component" value="Unassembled WGS sequence"/>
</dbReference>
<comment type="caution">
    <text evidence="1">The sequence shown here is derived from an EMBL/GenBank/DDBJ whole genome shotgun (WGS) entry which is preliminary data.</text>
</comment>
<gene>
    <name evidence="1" type="ORF">HNP95_001058</name>
</gene>